<proteinExistence type="predicted"/>
<feature type="domain" description="FecR protein" evidence="2">
    <location>
        <begin position="104"/>
        <end position="196"/>
    </location>
</feature>
<dbReference type="InterPro" id="IPR006860">
    <property type="entry name" value="FecR"/>
</dbReference>
<dbReference type="Gene3D" id="3.55.50.30">
    <property type="match status" value="1"/>
</dbReference>
<evidence type="ECO:0000259" key="2">
    <source>
        <dbReference type="Pfam" id="PF04773"/>
    </source>
</evidence>
<dbReference type="PANTHER" id="PTHR30273">
    <property type="entry name" value="PERIPLASMIC SIGNAL SENSOR AND SIGMA FACTOR ACTIVATOR FECR-RELATED"/>
    <property type="match status" value="1"/>
</dbReference>
<evidence type="ECO:0000259" key="3">
    <source>
        <dbReference type="Pfam" id="PF16344"/>
    </source>
</evidence>
<evidence type="ECO:0008006" key="6">
    <source>
        <dbReference type="Google" id="ProtNLM"/>
    </source>
</evidence>
<dbReference type="EMBL" id="AP019735">
    <property type="protein sequence ID" value="BBL03324.1"/>
    <property type="molecule type" value="Genomic_DNA"/>
</dbReference>
<dbReference type="Pfam" id="PF16344">
    <property type="entry name" value="FecR_C"/>
    <property type="match status" value="1"/>
</dbReference>
<keyword evidence="1" id="KW-1133">Transmembrane helix</keyword>
<dbReference type="Proteomes" id="UP000318946">
    <property type="component" value="Chromosome"/>
</dbReference>
<dbReference type="Gene3D" id="2.60.120.1440">
    <property type="match status" value="1"/>
</dbReference>
<dbReference type="RefSeq" id="WP_141412191.1">
    <property type="nucleotide sequence ID" value="NZ_AP019735.1"/>
</dbReference>
<feature type="transmembrane region" description="Helical" evidence="1">
    <location>
        <begin position="67"/>
        <end position="87"/>
    </location>
</feature>
<evidence type="ECO:0000256" key="1">
    <source>
        <dbReference type="SAM" id="Phobius"/>
    </source>
</evidence>
<dbReference type="Pfam" id="PF04773">
    <property type="entry name" value="FecR"/>
    <property type="match status" value="1"/>
</dbReference>
<feature type="domain" description="Protein FecR C-terminal" evidence="3">
    <location>
        <begin position="242"/>
        <end position="308"/>
    </location>
</feature>
<keyword evidence="5" id="KW-1185">Reference proteome</keyword>
<dbReference type="InterPro" id="IPR012373">
    <property type="entry name" value="Ferrdict_sens_TM"/>
</dbReference>
<organism evidence="4 5">
    <name type="scientific">Alistipes communis</name>
    <dbReference type="NCBI Taxonomy" id="2585118"/>
    <lineage>
        <taxon>Bacteria</taxon>
        <taxon>Pseudomonadati</taxon>
        <taxon>Bacteroidota</taxon>
        <taxon>Bacteroidia</taxon>
        <taxon>Bacteroidales</taxon>
        <taxon>Rikenellaceae</taxon>
        <taxon>Alistipes</taxon>
    </lineage>
</organism>
<reference evidence="5" key="1">
    <citation type="submission" date="2019-06" db="EMBL/GenBank/DDBJ databases">
        <title>Alistipes onderdonkii subsp. vulgaris subsp. nov., Alistipes dispar sp. nov. and Alistipes communis sp. nov., isolated from human faeces, and creation of Alistipes onderdonkii subsp. onderdonkii subsp. nov.</title>
        <authorList>
            <person name="Sakamoto M."/>
            <person name="Ikeyama N."/>
            <person name="Ogata Y."/>
            <person name="Suda W."/>
            <person name="Iino T."/>
            <person name="Hattori M."/>
            <person name="Ohkuma M."/>
        </authorList>
    </citation>
    <scope>NUCLEOTIDE SEQUENCE [LARGE SCALE GENOMIC DNA]</scope>
    <source>
        <strain evidence="5">5CBH24</strain>
    </source>
</reference>
<name>A0A4Y1WRZ9_9BACT</name>
<protein>
    <recommendedName>
        <fullName evidence="6">Anti-sigma factor</fullName>
    </recommendedName>
</protein>
<dbReference type="GO" id="GO:0016989">
    <property type="term" value="F:sigma factor antagonist activity"/>
    <property type="evidence" value="ECO:0007669"/>
    <property type="project" value="TreeGrafter"/>
</dbReference>
<dbReference type="KEGG" id="acou:A5CBH24_06370"/>
<evidence type="ECO:0000313" key="5">
    <source>
        <dbReference type="Proteomes" id="UP000318946"/>
    </source>
</evidence>
<gene>
    <name evidence="4" type="ORF">A5CBH24_06370</name>
</gene>
<dbReference type="AlphaFoldDB" id="A0A4Y1WRZ9"/>
<dbReference type="GeneID" id="78341350"/>
<keyword evidence="1" id="KW-0472">Membrane</keyword>
<dbReference type="OrthoDB" id="1042605at2"/>
<keyword evidence="1" id="KW-0812">Transmembrane</keyword>
<accession>A0A4Y1WRZ9</accession>
<dbReference type="PANTHER" id="PTHR30273:SF2">
    <property type="entry name" value="PROTEIN FECR"/>
    <property type="match status" value="1"/>
</dbReference>
<dbReference type="InterPro" id="IPR032508">
    <property type="entry name" value="FecR_C"/>
</dbReference>
<sequence length="315" mass="35890">MRIEDTKKEPEIAEMIEGSEGDRRRLSELLDGIRVGPGVDAMADEMREVVWADVRLRIRRRGLRMRIARYAAAAAVMVGVICGSWFMGGLRVENRLVAEAHPVVISTPRGVKSDVILPDGSRVRLNGGTRIVYLTLFGDQRRVEVDGEAYFEVEHDARRPFVVVTGEVSSTVLGTTFNVHAYSEDEDYQITLATGSLLVDGGRESRSVRLRPGEQGFFERTSGMLSLRRVNVDHVLSWQEDKLYFRAEPLASIAQTLERQFNVDIVIADERLRKICFTGEFVDGENIHEIMRIISADSRILYRNRKNRFELYRNR</sequence>
<evidence type="ECO:0000313" key="4">
    <source>
        <dbReference type="EMBL" id="BBL03324.1"/>
    </source>
</evidence>